<proteinExistence type="predicted"/>
<feature type="transmembrane region" description="Helical" evidence="1">
    <location>
        <begin position="12"/>
        <end position="35"/>
    </location>
</feature>
<dbReference type="Proteomes" id="UP000606730">
    <property type="component" value="Unassembled WGS sequence"/>
</dbReference>
<evidence type="ECO:0008006" key="4">
    <source>
        <dbReference type="Google" id="ProtNLM"/>
    </source>
</evidence>
<dbReference type="EMBL" id="BMKN01000002">
    <property type="protein sequence ID" value="GGE54445.1"/>
    <property type="molecule type" value="Genomic_DNA"/>
</dbReference>
<reference evidence="2" key="2">
    <citation type="submission" date="2020-09" db="EMBL/GenBank/DDBJ databases">
        <authorList>
            <person name="Sun Q."/>
            <person name="Zhou Y."/>
        </authorList>
    </citation>
    <scope>NUCLEOTIDE SEQUENCE</scope>
    <source>
        <strain evidence="2">CGMCC 1.16012</strain>
    </source>
</reference>
<evidence type="ECO:0000256" key="1">
    <source>
        <dbReference type="SAM" id="Phobius"/>
    </source>
</evidence>
<name>A0A917AIZ0_9RHOB</name>
<organism evidence="2 3">
    <name type="scientific">Actibacterium pelagium</name>
    <dbReference type="NCBI Taxonomy" id="2029103"/>
    <lineage>
        <taxon>Bacteria</taxon>
        <taxon>Pseudomonadati</taxon>
        <taxon>Pseudomonadota</taxon>
        <taxon>Alphaproteobacteria</taxon>
        <taxon>Rhodobacterales</taxon>
        <taxon>Roseobacteraceae</taxon>
        <taxon>Actibacterium</taxon>
    </lineage>
</organism>
<keyword evidence="1" id="KW-0472">Membrane</keyword>
<accession>A0A917AIZ0</accession>
<dbReference type="RefSeq" id="WP_095594175.1">
    <property type="nucleotide sequence ID" value="NZ_BMKN01000002.1"/>
</dbReference>
<reference evidence="2" key="1">
    <citation type="journal article" date="2014" name="Int. J. Syst. Evol. Microbiol.">
        <title>Complete genome sequence of Corynebacterium casei LMG S-19264T (=DSM 44701T), isolated from a smear-ripened cheese.</title>
        <authorList>
            <consortium name="US DOE Joint Genome Institute (JGI-PGF)"/>
            <person name="Walter F."/>
            <person name="Albersmeier A."/>
            <person name="Kalinowski J."/>
            <person name="Ruckert C."/>
        </authorList>
    </citation>
    <scope>NUCLEOTIDE SEQUENCE</scope>
    <source>
        <strain evidence="2">CGMCC 1.16012</strain>
    </source>
</reference>
<protein>
    <recommendedName>
        <fullName evidence="4">Fatty acid desaturase</fullName>
    </recommendedName>
</protein>
<gene>
    <name evidence="2" type="ORF">GCM10011517_22570</name>
</gene>
<sequence length="136" mass="14663">MKVAGCFDPDPWASTLRFTGILAALATGWCAMFLVSDPLAWAVGIVFVAFASMQAGFVGHDIADGAVTRSRKLSALLGHTLMTFSTRMSASYFEDFLRSHHSMVLRGPSGFEGSQKPRNPYLVGLLDAEKKIHGPA</sequence>
<comment type="caution">
    <text evidence="2">The sequence shown here is derived from an EMBL/GenBank/DDBJ whole genome shotgun (WGS) entry which is preliminary data.</text>
</comment>
<feature type="transmembrane region" description="Helical" evidence="1">
    <location>
        <begin position="41"/>
        <end position="63"/>
    </location>
</feature>
<evidence type="ECO:0000313" key="3">
    <source>
        <dbReference type="Proteomes" id="UP000606730"/>
    </source>
</evidence>
<keyword evidence="1" id="KW-1133">Transmembrane helix</keyword>
<evidence type="ECO:0000313" key="2">
    <source>
        <dbReference type="EMBL" id="GGE54445.1"/>
    </source>
</evidence>
<dbReference type="AlphaFoldDB" id="A0A917AIZ0"/>
<keyword evidence="3" id="KW-1185">Reference proteome</keyword>
<keyword evidence="1" id="KW-0812">Transmembrane</keyword>